<evidence type="ECO:0000256" key="1">
    <source>
        <dbReference type="ARBA" id="ARBA00004123"/>
    </source>
</evidence>
<comment type="similarity">
    <text evidence="2">Belongs to the NGG1 family.</text>
</comment>
<dbReference type="OrthoDB" id="1232at2759"/>
<evidence type="ECO:0000256" key="3">
    <source>
        <dbReference type="ARBA" id="ARBA00023015"/>
    </source>
</evidence>
<feature type="region of interest" description="Disordered" evidence="6">
    <location>
        <begin position="247"/>
        <end position="267"/>
    </location>
</feature>
<dbReference type="PANTHER" id="PTHR13556:SF2">
    <property type="entry name" value="TRANSCRIPTIONAL ADAPTER 3"/>
    <property type="match status" value="1"/>
</dbReference>
<proteinExistence type="inferred from homology"/>
<evidence type="ECO:0000256" key="2">
    <source>
        <dbReference type="ARBA" id="ARBA00005330"/>
    </source>
</evidence>
<dbReference type="GO" id="GO:0003713">
    <property type="term" value="F:transcription coactivator activity"/>
    <property type="evidence" value="ECO:0007669"/>
    <property type="project" value="TreeGrafter"/>
</dbReference>
<evidence type="ECO:0000313" key="7">
    <source>
        <dbReference type="EMBL" id="KAJ6647111.1"/>
    </source>
</evidence>
<dbReference type="GO" id="GO:0006357">
    <property type="term" value="P:regulation of transcription by RNA polymerase II"/>
    <property type="evidence" value="ECO:0007669"/>
    <property type="project" value="TreeGrafter"/>
</dbReference>
<sequence length="465" mass="52676">MSGKKMSSSAKGRNNLPGSSNVLGVRTSQKTAPKSPSSPGIVIAHIKAHDNYKLLPRYSAALSRPHDDSMPAEDLDIIQLELELLLSTVSQRARALKSEYESLDREDKRDRKGKYIEKQPSSPSTKRKRDEKKFKDNAKYFGNQAKVARVKSSSAHARVVSSQHTDDSMDSVPQFPTSYALRENPKLVMPKNDTPNKFWLSVEPYCMPISHEDIKLLDDLIEEYSGALVPPIPDLGPHYSSQWANEDLKDEQDNSNPNAKTNKRFTSGNSADVINMLKKGEKLIGESVTGPLTQRLVAALLEENVMPDDSTIDSNMDVAAENATNNQTLSMLKNGINIERRVKKELIEQGLLDPDDFEKECEDEILMEIKKVRTELASIAEYNHEELKKLQKAAKEEMKRLEVKRKLDAVDQEIIEMYKKIGLIKQKRRPLTKQERDEVFRLTEEQKRISDQLEAMKVPGPNFMD</sequence>
<reference evidence="7" key="1">
    <citation type="submission" date="2022-07" db="EMBL/GenBank/DDBJ databases">
        <authorList>
            <person name="Trinca V."/>
            <person name="Uliana J.V.C."/>
            <person name="Torres T.T."/>
            <person name="Ward R.J."/>
            <person name="Monesi N."/>
        </authorList>
    </citation>
    <scope>NUCLEOTIDE SEQUENCE</scope>
    <source>
        <strain evidence="7">HSMRA1968</strain>
        <tissue evidence="7">Whole embryos</tissue>
    </source>
</reference>
<organism evidence="7 8">
    <name type="scientific">Pseudolycoriella hygida</name>
    <dbReference type="NCBI Taxonomy" id="35572"/>
    <lineage>
        <taxon>Eukaryota</taxon>
        <taxon>Metazoa</taxon>
        <taxon>Ecdysozoa</taxon>
        <taxon>Arthropoda</taxon>
        <taxon>Hexapoda</taxon>
        <taxon>Insecta</taxon>
        <taxon>Pterygota</taxon>
        <taxon>Neoptera</taxon>
        <taxon>Endopterygota</taxon>
        <taxon>Diptera</taxon>
        <taxon>Nematocera</taxon>
        <taxon>Sciaroidea</taxon>
        <taxon>Sciaridae</taxon>
        <taxon>Pseudolycoriella</taxon>
    </lineage>
</organism>
<feature type="compositionally biased region" description="Low complexity" evidence="6">
    <location>
        <begin position="1"/>
        <end position="12"/>
    </location>
</feature>
<name>A0A9Q0NB72_9DIPT</name>
<feature type="compositionally biased region" description="Basic and acidic residues" evidence="6">
    <location>
        <begin position="97"/>
        <end position="117"/>
    </location>
</feature>
<evidence type="ECO:0000313" key="8">
    <source>
        <dbReference type="Proteomes" id="UP001151699"/>
    </source>
</evidence>
<feature type="compositionally biased region" description="Polar residues" evidence="6">
    <location>
        <begin position="16"/>
        <end position="38"/>
    </location>
</feature>
<accession>A0A9Q0NB72</accession>
<keyword evidence="5" id="KW-0539">Nucleus</keyword>
<keyword evidence="3" id="KW-0805">Transcription regulation</keyword>
<dbReference type="GO" id="GO:0000124">
    <property type="term" value="C:SAGA complex"/>
    <property type="evidence" value="ECO:0007669"/>
    <property type="project" value="TreeGrafter"/>
</dbReference>
<evidence type="ECO:0000256" key="6">
    <source>
        <dbReference type="SAM" id="MobiDB-lite"/>
    </source>
</evidence>
<evidence type="ECO:0000256" key="5">
    <source>
        <dbReference type="ARBA" id="ARBA00023242"/>
    </source>
</evidence>
<keyword evidence="8" id="KW-1185">Reference proteome</keyword>
<dbReference type="InterPro" id="IPR019340">
    <property type="entry name" value="Histone_AcTrfase_su3"/>
</dbReference>
<dbReference type="EMBL" id="WJQU01000001">
    <property type="protein sequence ID" value="KAJ6647111.1"/>
    <property type="molecule type" value="Genomic_DNA"/>
</dbReference>
<feature type="compositionally biased region" description="Polar residues" evidence="6">
    <location>
        <begin position="254"/>
        <end position="267"/>
    </location>
</feature>
<dbReference type="Pfam" id="PF10198">
    <property type="entry name" value="Ada3"/>
    <property type="match status" value="1"/>
</dbReference>
<comment type="caution">
    <text evidence="7">The sequence shown here is derived from an EMBL/GenBank/DDBJ whole genome shotgun (WGS) entry which is preliminary data.</text>
</comment>
<keyword evidence="4" id="KW-0804">Transcription</keyword>
<dbReference type="Proteomes" id="UP001151699">
    <property type="component" value="Chromosome A"/>
</dbReference>
<gene>
    <name evidence="7" type="primary">tada3</name>
    <name evidence="7" type="ORF">Bhyg_02331</name>
</gene>
<comment type="subcellular location">
    <subcellularLocation>
        <location evidence="1">Nucleus</location>
    </subcellularLocation>
</comment>
<dbReference type="AlphaFoldDB" id="A0A9Q0NB72"/>
<feature type="region of interest" description="Disordered" evidence="6">
    <location>
        <begin position="97"/>
        <end position="133"/>
    </location>
</feature>
<dbReference type="GO" id="GO:0005634">
    <property type="term" value="C:nucleus"/>
    <property type="evidence" value="ECO:0007669"/>
    <property type="project" value="UniProtKB-SubCell"/>
</dbReference>
<protein>
    <submittedName>
        <fullName evidence="7">Transcriptional adapter 3</fullName>
    </submittedName>
</protein>
<evidence type="ECO:0000256" key="4">
    <source>
        <dbReference type="ARBA" id="ARBA00023163"/>
    </source>
</evidence>
<feature type="region of interest" description="Disordered" evidence="6">
    <location>
        <begin position="1"/>
        <end position="40"/>
    </location>
</feature>
<dbReference type="PANTHER" id="PTHR13556">
    <property type="entry name" value="TRANSCRIPTIONAL ADAPTER 3-RELATED"/>
    <property type="match status" value="1"/>
</dbReference>